<dbReference type="AlphaFoldDB" id="A0A197ZZZ1"/>
<gene>
    <name evidence="2" type="ORF">A8708_13205</name>
</gene>
<evidence type="ECO:0000313" key="3">
    <source>
        <dbReference type="Proteomes" id="UP000078454"/>
    </source>
</evidence>
<dbReference type="Gene3D" id="1.10.1200.10">
    <property type="entry name" value="ACP-like"/>
    <property type="match status" value="1"/>
</dbReference>
<dbReference type="InterPro" id="IPR009081">
    <property type="entry name" value="PP-bd_ACP"/>
</dbReference>
<reference evidence="2 3" key="1">
    <citation type="submission" date="2016-05" db="EMBL/GenBank/DDBJ databases">
        <title>Paenibacillus sp. 1ZS3-15 nov., isolated from the rhizosphere soil.</title>
        <authorList>
            <person name="Zhang X.X."/>
            <person name="Zhang J."/>
        </authorList>
    </citation>
    <scope>NUCLEOTIDE SEQUENCE [LARGE SCALE GENOMIC DNA]</scope>
    <source>
        <strain evidence="2 3">1ZS3-15</strain>
    </source>
</reference>
<dbReference type="InterPro" id="IPR036736">
    <property type="entry name" value="ACP-like_sf"/>
</dbReference>
<keyword evidence="3" id="KW-1185">Reference proteome</keyword>
<dbReference type="SUPFAM" id="SSF47336">
    <property type="entry name" value="ACP-like"/>
    <property type="match status" value="1"/>
</dbReference>
<name>A0A197ZZZ1_9BACL</name>
<accession>A0A197ZZZ1</accession>
<dbReference type="RefSeq" id="WP_068670027.1">
    <property type="nucleotide sequence ID" value="NZ_LYPB01000090.1"/>
</dbReference>
<feature type="domain" description="Carrier" evidence="1">
    <location>
        <begin position="1"/>
        <end position="78"/>
    </location>
</feature>
<evidence type="ECO:0000259" key="1">
    <source>
        <dbReference type="PROSITE" id="PS50075"/>
    </source>
</evidence>
<sequence>MEKKIAEIIAEMKEDPSLAETLSATSSITEDAGLDSLQLVNFILRIEDEFGVEFDFDEFDLEHLSSIEAFCAFIRERE</sequence>
<dbReference type="PROSITE" id="PS50075">
    <property type="entry name" value="CARRIER"/>
    <property type="match status" value="1"/>
</dbReference>
<dbReference type="Pfam" id="PF00550">
    <property type="entry name" value="PP-binding"/>
    <property type="match status" value="1"/>
</dbReference>
<dbReference type="STRING" id="1850517.A8708_13205"/>
<proteinExistence type="predicted"/>
<organism evidence="2 3">
    <name type="scientific">Paenibacillus oryzisoli</name>
    <dbReference type="NCBI Taxonomy" id="1850517"/>
    <lineage>
        <taxon>Bacteria</taxon>
        <taxon>Bacillati</taxon>
        <taxon>Bacillota</taxon>
        <taxon>Bacilli</taxon>
        <taxon>Bacillales</taxon>
        <taxon>Paenibacillaceae</taxon>
        <taxon>Paenibacillus</taxon>
    </lineage>
</organism>
<dbReference type="Proteomes" id="UP000078454">
    <property type="component" value="Unassembled WGS sequence"/>
</dbReference>
<evidence type="ECO:0000313" key="2">
    <source>
        <dbReference type="EMBL" id="OAS14422.1"/>
    </source>
</evidence>
<dbReference type="EMBL" id="LYPB01000090">
    <property type="protein sequence ID" value="OAS14422.1"/>
    <property type="molecule type" value="Genomic_DNA"/>
</dbReference>
<comment type="caution">
    <text evidence="2">The sequence shown here is derived from an EMBL/GenBank/DDBJ whole genome shotgun (WGS) entry which is preliminary data.</text>
</comment>
<protein>
    <submittedName>
        <fullName evidence="2">D-alanyl carrier protein</fullName>
    </submittedName>
</protein>
<dbReference type="OrthoDB" id="1449405at2"/>